<organism evidence="2 3">
    <name type="scientific">Xenorhabdus szentirmaii DSM 16338</name>
    <dbReference type="NCBI Taxonomy" id="1427518"/>
    <lineage>
        <taxon>Bacteria</taxon>
        <taxon>Pseudomonadati</taxon>
        <taxon>Pseudomonadota</taxon>
        <taxon>Gammaproteobacteria</taxon>
        <taxon>Enterobacterales</taxon>
        <taxon>Morganellaceae</taxon>
        <taxon>Xenorhabdus</taxon>
    </lineage>
</organism>
<dbReference type="InterPro" id="IPR030935">
    <property type="entry name" value="PBSX_Proteobac"/>
</dbReference>
<dbReference type="EMBL" id="CBXF010000097">
    <property type="protein sequence ID" value="CDL83847.1"/>
    <property type="molecule type" value="Genomic_DNA"/>
</dbReference>
<dbReference type="PIRSF" id="PIRSF018494">
    <property type="entry name" value="PBSX_VPQ"/>
    <property type="match status" value="1"/>
</dbReference>
<protein>
    <submittedName>
        <fullName evidence="2">Presumed portal vertex protein</fullName>
    </submittedName>
</protein>
<dbReference type="AlphaFoldDB" id="W1IZD2"/>
<gene>
    <name evidence="2" type="primary">Q</name>
    <name evidence="2" type="ORF">XSR1_380012</name>
</gene>
<dbReference type="InterPro" id="IPR006944">
    <property type="entry name" value="Phage/GTA_portal"/>
</dbReference>
<dbReference type="NCBIfam" id="TIGR01540">
    <property type="entry name" value="portal_PBSX"/>
    <property type="match status" value="1"/>
</dbReference>
<dbReference type="Pfam" id="PF04860">
    <property type="entry name" value="Phage_portal"/>
    <property type="match status" value="1"/>
</dbReference>
<proteinExistence type="inferred from homology"/>
<keyword evidence="3" id="KW-1185">Reference proteome</keyword>
<comment type="caution">
    <text evidence="2">The sequence shown here is derived from an EMBL/GenBank/DDBJ whole genome shotgun (WGS) entry which is preliminary data.</text>
</comment>
<evidence type="ECO:0000313" key="3">
    <source>
        <dbReference type="Proteomes" id="UP000019202"/>
    </source>
</evidence>
<comment type="similarity">
    <text evidence="1">Belongs to the phage portal family. PBSX subfamily.</text>
</comment>
<reference evidence="2" key="1">
    <citation type="submission" date="2013-11" db="EMBL/GenBank/DDBJ databases">
        <title>Draft genome sequence and annotation of the entomopathogenic bacteria, Xenorhabdus cabanillasi strain JM26 and Xenorhabdus szentirmai strain DSM 16338.</title>
        <authorList>
            <person name="Gualtieri M."/>
            <person name="Ogier J.C."/>
            <person name="Pages S."/>
            <person name="Givaudan A."/>
            <person name="Gaudriault S."/>
        </authorList>
    </citation>
    <scope>NUCLEOTIDE SEQUENCE [LARGE SCALE GENOMIC DNA]</scope>
    <source>
        <strain evidence="2">DSM 16338</strain>
    </source>
</reference>
<evidence type="ECO:0000313" key="2">
    <source>
        <dbReference type="EMBL" id="CDL83847.1"/>
    </source>
</evidence>
<dbReference type="RefSeq" id="WP_051462447.1">
    <property type="nucleotide sequence ID" value="NZ_CAWLWS010000097.1"/>
</dbReference>
<dbReference type="OrthoDB" id="5449776at2"/>
<dbReference type="STRING" id="1427518.XSR1_380012"/>
<dbReference type="Proteomes" id="UP000019202">
    <property type="component" value="Unassembled WGS sequence"/>
</dbReference>
<dbReference type="InterPro" id="IPR006430">
    <property type="entry name" value="Phage_portal_PBSX"/>
</dbReference>
<evidence type="ECO:0000256" key="1">
    <source>
        <dbReference type="ARBA" id="ARBA00006799"/>
    </source>
</evidence>
<accession>W1IZD2</accession>
<sequence length="351" mass="39394">MHTFLPAETQPDTVNDPRANLPDNAAQCAAFTFDTPTPIVGGWDLLDCMECAKNGRWYETPIDFFGLARAFSSAVYHQSPLFFKRNVIMSCFLPHPLLSRQDMAAYVLDYLVFGNAYLERRTNRLGGLLGLKHAPAKYTRRGEQPGQYWFVESWNKEFEFRPNSVFHLMNPDIHQEVYGLPEYLAGLLSANLNRSATAFRMNYYNNGSHAGVIVYLTDPLTDAQGVENLQNALQKSRRDGAFKNLFVYAANGKKDGLQILPFSQISAKDEFANVKEATRDDLLAMHRVPPQLMSIMPPGGGNLGDVEKTAKVFAINELNPIMENLKSVNDWAGQEVVRFSPYALLEALNGQ</sequence>
<name>W1IZD2_9GAMM</name>